<dbReference type="SUPFAM" id="SSF55729">
    <property type="entry name" value="Acyl-CoA N-acyltransferases (Nat)"/>
    <property type="match status" value="1"/>
</dbReference>
<dbReference type="STRING" id="1935.B1H20_02730"/>
<protein>
    <recommendedName>
        <fullName evidence="1">N-acetyltransferase domain-containing protein</fullName>
    </recommendedName>
</protein>
<dbReference type="GO" id="GO:0016747">
    <property type="term" value="F:acyltransferase activity, transferring groups other than amino-acyl groups"/>
    <property type="evidence" value="ECO:0007669"/>
    <property type="project" value="InterPro"/>
</dbReference>
<dbReference type="KEGG" id="svu:B1H20_02730"/>
<sequence length="251" mass="25981">MTTHDPAAVSPSVLDRARAVWSRLTGTDAEFAPGRTNVAVAPASLLSPPGWAGLVVLGDAALVTVPDSPTAGLVTAALQGLGPDELAGELAEPGRLRERLPFHDLLGPAHLLFLAPALFRPAARTADVERVSGDDPELLALLDRCGPGDAAESALAGITSTAKAVRQDGVIVAAAGHELWPHGTAHLSILTDPGFRRRGLAAQVASAAVADALDQGLLAQWRARSPASRRIAHSLGFQETGLQLSLRLADR</sequence>
<reference evidence="2 3" key="1">
    <citation type="submission" date="2017-03" db="EMBL/GenBank/DDBJ databases">
        <title>Complete Genome Sequence of a natural compounds producer, Streptomyces violaceus S21.</title>
        <authorList>
            <person name="Zhong C."/>
            <person name="Zhao Z."/>
            <person name="Fu J."/>
            <person name="Zong G."/>
            <person name="Qin R."/>
            <person name="Cao G."/>
        </authorList>
    </citation>
    <scope>NUCLEOTIDE SEQUENCE [LARGE SCALE GENOMIC DNA]</scope>
    <source>
        <strain evidence="2 3">S21</strain>
    </source>
</reference>
<dbReference type="InterPro" id="IPR016181">
    <property type="entry name" value="Acyl_CoA_acyltransferase"/>
</dbReference>
<dbReference type="EMBL" id="CP020570">
    <property type="protein sequence ID" value="ARF60422.1"/>
    <property type="molecule type" value="Genomic_DNA"/>
</dbReference>
<name>A0A1V0U640_STRVN</name>
<organism evidence="2 3">
    <name type="scientific">Streptomyces violaceoruber</name>
    <dbReference type="NCBI Taxonomy" id="1935"/>
    <lineage>
        <taxon>Bacteria</taxon>
        <taxon>Bacillati</taxon>
        <taxon>Actinomycetota</taxon>
        <taxon>Actinomycetes</taxon>
        <taxon>Kitasatosporales</taxon>
        <taxon>Streptomycetaceae</taxon>
        <taxon>Streptomyces</taxon>
        <taxon>Streptomyces violaceoruber group</taxon>
    </lineage>
</organism>
<proteinExistence type="predicted"/>
<accession>A0A1V0U640</accession>
<evidence type="ECO:0000259" key="1">
    <source>
        <dbReference type="PROSITE" id="PS51186"/>
    </source>
</evidence>
<dbReference type="AlphaFoldDB" id="A0A1V0U640"/>
<gene>
    <name evidence="2" type="ORF">B1H20_02730</name>
</gene>
<dbReference type="Gene3D" id="3.40.630.30">
    <property type="match status" value="1"/>
</dbReference>
<evidence type="ECO:0000313" key="2">
    <source>
        <dbReference type="EMBL" id="ARF60422.1"/>
    </source>
</evidence>
<dbReference type="PROSITE" id="PS51186">
    <property type="entry name" value="GNAT"/>
    <property type="match status" value="1"/>
</dbReference>
<dbReference type="InterPro" id="IPR000182">
    <property type="entry name" value="GNAT_dom"/>
</dbReference>
<feature type="domain" description="N-acetyltransferase" evidence="1">
    <location>
        <begin position="126"/>
        <end position="251"/>
    </location>
</feature>
<dbReference type="InterPro" id="IPR027365">
    <property type="entry name" value="GNAT_acetyltra_YdfB-like"/>
</dbReference>
<dbReference type="OrthoDB" id="4824241at2"/>
<dbReference type="Pfam" id="PF12746">
    <property type="entry name" value="GNAT_acetyltran"/>
    <property type="match status" value="1"/>
</dbReference>
<dbReference type="Proteomes" id="UP000192445">
    <property type="component" value="Chromosome"/>
</dbReference>
<evidence type="ECO:0000313" key="3">
    <source>
        <dbReference type="Proteomes" id="UP000192445"/>
    </source>
</evidence>